<dbReference type="PRINTS" id="PR00793">
    <property type="entry name" value="PROAMNOPTASE"/>
</dbReference>
<evidence type="ECO:0000313" key="4">
    <source>
        <dbReference type="EMBL" id="MBM7619335.1"/>
    </source>
</evidence>
<dbReference type="RefSeq" id="WP_204414327.1">
    <property type="nucleotide sequence ID" value="NZ_JAFBED010000002.1"/>
</dbReference>
<keyword evidence="4" id="KW-0031">Aminopeptidase</keyword>
<dbReference type="GO" id="GO:0004177">
    <property type="term" value="F:aminopeptidase activity"/>
    <property type="evidence" value="ECO:0007669"/>
    <property type="project" value="UniProtKB-KW"/>
</dbReference>
<dbReference type="InterPro" id="IPR000073">
    <property type="entry name" value="AB_hydrolase_1"/>
</dbReference>
<feature type="domain" description="AB hydrolase-1" evidence="3">
    <location>
        <begin position="22"/>
        <end position="174"/>
    </location>
</feature>
<gene>
    <name evidence="4" type="ORF">JOC95_001184</name>
</gene>
<keyword evidence="5" id="KW-1185">Reference proteome</keyword>
<keyword evidence="4" id="KW-0645">Protease</keyword>
<evidence type="ECO:0000256" key="2">
    <source>
        <dbReference type="ARBA" id="ARBA00022801"/>
    </source>
</evidence>
<dbReference type="InterPro" id="IPR002410">
    <property type="entry name" value="Peptidase_S33"/>
</dbReference>
<evidence type="ECO:0000259" key="3">
    <source>
        <dbReference type="Pfam" id="PF00561"/>
    </source>
</evidence>
<name>A0ABS2NXE9_9BACI</name>
<evidence type="ECO:0000313" key="5">
    <source>
        <dbReference type="Proteomes" id="UP000737402"/>
    </source>
</evidence>
<dbReference type="EMBL" id="JAFBED010000002">
    <property type="protein sequence ID" value="MBM7619335.1"/>
    <property type="molecule type" value="Genomic_DNA"/>
</dbReference>
<dbReference type="PANTHER" id="PTHR43798">
    <property type="entry name" value="MONOACYLGLYCEROL LIPASE"/>
    <property type="match status" value="1"/>
</dbReference>
<organism evidence="4 5">
    <name type="scientific">Sutcliffiella tianshenii</name>
    <dbReference type="NCBI Taxonomy" id="1463404"/>
    <lineage>
        <taxon>Bacteria</taxon>
        <taxon>Bacillati</taxon>
        <taxon>Bacillota</taxon>
        <taxon>Bacilli</taxon>
        <taxon>Bacillales</taxon>
        <taxon>Bacillaceae</taxon>
        <taxon>Sutcliffiella</taxon>
    </lineage>
</organism>
<dbReference type="SUPFAM" id="SSF53474">
    <property type="entry name" value="alpha/beta-Hydrolases"/>
    <property type="match status" value="1"/>
</dbReference>
<dbReference type="Gene3D" id="3.40.50.1820">
    <property type="entry name" value="alpha/beta hydrolase"/>
    <property type="match status" value="1"/>
</dbReference>
<evidence type="ECO:0000256" key="1">
    <source>
        <dbReference type="ARBA" id="ARBA00010088"/>
    </source>
</evidence>
<sequence length="248" mass="28502">MQNYIKVDNTQIWTEKWGKGVPVILISGGPGCCNYMEPVAEIIGDTSEVIMFDPRGCGRSLFDGEGHDLETALKDLETIRTEYGVDKWVVIGHSWGADLGLAYVLRHSGSILGFISMCGTGIQNDRDWKESYKRNKAQIGELLPEFAYEPNKIVHRSLIDSWRAFIKQPSLLRDISELDLPTLFVFAEKDIRPSWPIQQLSFLMKNSRYIELEGAEHYIWQTKQDELAEVLREFIKRINYTKVKPMIK</sequence>
<dbReference type="InterPro" id="IPR050266">
    <property type="entry name" value="AB_hydrolase_sf"/>
</dbReference>
<dbReference type="InterPro" id="IPR029058">
    <property type="entry name" value="AB_hydrolase_fold"/>
</dbReference>
<accession>A0ABS2NXE9</accession>
<dbReference type="EC" id="3.4.11.5" evidence="4"/>
<comment type="similarity">
    <text evidence="1">Belongs to the peptidase S33 family.</text>
</comment>
<protein>
    <submittedName>
        <fullName evidence="4">Proline iminopeptidase</fullName>
        <ecNumber evidence="4">3.4.11.5</ecNumber>
    </submittedName>
</protein>
<reference evidence="4 5" key="1">
    <citation type="submission" date="2021-01" db="EMBL/GenBank/DDBJ databases">
        <title>Genomic Encyclopedia of Type Strains, Phase IV (KMG-IV): sequencing the most valuable type-strain genomes for metagenomic binning, comparative biology and taxonomic classification.</title>
        <authorList>
            <person name="Goeker M."/>
        </authorList>
    </citation>
    <scope>NUCLEOTIDE SEQUENCE [LARGE SCALE GENOMIC DNA]</scope>
    <source>
        <strain evidence="4 5">DSM 25879</strain>
    </source>
</reference>
<proteinExistence type="inferred from homology"/>
<keyword evidence="2 4" id="KW-0378">Hydrolase</keyword>
<comment type="caution">
    <text evidence="4">The sequence shown here is derived from an EMBL/GenBank/DDBJ whole genome shotgun (WGS) entry which is preliminary data.</text>
</comment>
<dbReference type="Pfam" id="PF00561">
    <property type="entry name" value="Abhydrolase_1"/>
    <property type="match status" value="1"/>
</dbReference>
<dbReference type="Proteomes" id="UP000737402">
    <property type="component" value="Unassembled WGS sequence"/>
</dbReference>